<dbReference type="Proteomes" id="UP000284021">
    <property type="component" value="Unassembled WGS sequence"/>
</dbReference>
<sequence>MRPLLLVTSLLTLGGCAFLRFMPTPDPSQAWVDLHTNTESELLAYQVDEKPLDDDRYFQVSPGKHELQVRFQFAVDASNIGPNSQAHQRDCRLELNYPEFAAGQRYRLEAGSIGFRPWAKLYDDQHRLLARARETRCGGI</sequence>
<evidence type="ECO:0000313" key="1">
    <source>
        <dbReference type="EMBL" id="RJG12685.1"/>
    </source>
</evidence>
<name>A0A418XJS3_9PSED</name>
<evidence type="ECO:0000313" key="2">
    <source>
        <dbReference type="Proteomes" id="UP000284021"/>
    </source>
</evidence>
<protein>
    <recommendedName>
        <fullName evidence="3">Lipoprotein</fullName>
    </recommendedName>
</protein>
<accession>A0A418XJS3</accession>
<keyword evidence="2" id="KW-1185">Reference proteome</keyword>
<gene>
    <name evidence="1" type="ORF">D3879_05220</name>
</gene>
<comment type="caution">
    <text evidence="1">The sequence shown here is derived from an EMBL/GenBank/DDBJ whole genome shotgun (WGS) entry which is preliminary data.</text>
</comment>
<organism evidence="1 2">
    <name type="scientific">Pseudomonas cavernicola</name>
    <dbReference type="NCBI Taxonomy" id="2320866"/>
    <lineage>
        <taxon>Bacteria</taxon>
        <taxon>Pseudomonadati</taxon>
        <taxon>Pseudomonadota</taxon>
        <taxon>Gammaproteobacteria</taxon>
        <taxon>Pseudomonadales</taxon>
        <taxon>Pseudomonadaceae</taxon>
        <taxon>Pseudomonas</taxon>
    </lineage>
</organism>
<proteinExistence type="predicted"/>
<dbReference type="OrthoDB" id="6997359at2"/>
<dbReference type="AlphaFoldDB" id="A0A418XJS3"/>
<reference evidence="1 2" key="1">
    <citation type="submission" date="2018-09" db="EMBL/GenBank/DDBJ databases">
        <authorList>
            <person name="Zhu H."/>
        </authorList>
    </citation>
    <scope>NUCLEOTIDE SEQUENCE [LARGE SCALE GENOMIC DNA]</scope>
    <source>
        <strain evidence="1 2">K1S02-6</strain>
    </source>
</reference>
<dbReference type="EMBL" id="QYUR01000002">
    <property type="protein sequence ID" value="RJG12685.1"/>
    <property type="molecule type" value="Genomic_DNA"/>
</dbReference>
<dbReference type="PROSITE" id="PS51257">
    <property type="entry name" value="PROKAR_LIPOPROTEIN"/>
    <property type="match status" value="1"/>
</dbReference>
<evidence type="ECO:0008006" key="3">
    <source>
        <dbReference type="Google" id="ProtNLM"/>
    </source>
</evidence>
<dbReference type="RefSeq" id="WP_119953011.1">
    <property type="nucleotide sequence ID" value="NZ_QYUR01000002.1"/>
</dbReference>